<dbReference type="AlphaFoldDB" id="A0AAW2WRV3"/>
<organism evidence="1">
    <name type="scientific">Sesamum latifolium</name>
    <dbReference type="NCBI Taxonomy" id="2727402"/>
    <lineage>
        <taxon>Eukaryota</taxon>
        <taxon>Viridiplantae</taxon>
        <taxon>Streptophyta</taxon>
        <taxon>Embryophyta</taxon>
        <taxon>Tracheophyta</taxon>
        <taxon>Spermatophyta</taxon>
        <taxon>Magnoliopsida</taxon>
        <taxon>eudicotyledons</taxon>
        <taxon>Gunneridae</taxon>
        <taxon>Pentapetalae</taxon>
        <taxon>asterids</taxon>
        <taxon>lamiids</taxon>
        <taxon>Lamiales</taxon>
        <taxon>Pedaliaceae</taxon>
        <taxon>Sesamum</taxon>
    </lineage>
</organism>
<protein>
    <submittedName>
        <fullName evidence="1">Uncharacterized protein</fullName>
    </submittedName>
</protein>
<gene>
    <name evidence="1" type="ORF">Slati_2166900</name>
</gene>
<dbReference type="EMBL" id="JACGWN010000007">
    <property type="protein sequence ID" value="KAL0444442.1"/>
    <property type="molecule type" value="Genomic_DNA"/>
</dbReference>
<evidence type="ECO:0000313" key="1">
    <source>
        <dbReference type="EMBL" id="KAL0444442.1"/>
    </source>
</evidence>
<accession>A0AAW2WRV3</accession>
<proteinExistence type="predicted"/>
<sequence length="63" mass="7317">MLYNKVQEVEWQSGYELNEFDKYRPRKAIKAQALADFIAECPQNEAADETIWDLYVDGSATDK</sequence>
<reference evidence="1" key="1">
    <citation type="submission" date="2020-06" db="EMBL/GenBank/DDBJ databases">
        <authorList>
            <person name="Li T."/>
            <person name="Hu X."/>
            <person name="Zhang T."/>
            <person name="Song X."/>
            <person name="Zhang H."/>
            <person name="Dai N."/>
            <person name="Sheng W."/>
            <person name="Hou X."/>
            <person name="Wei L."/>
        </authorList>
    </citation>
    <scope>NUCLEOTIDE SEQUENCE</scope>
    <source>
        <strain evidence="1">KEN1</strain>
        <tissue evidence="1">Leaf</tissue>
    </source>
</reference>
<name>A0AAW2WRV3_9LAMI</name>
<reference evidence="1" key="2">
    <citation type="journal article" date="2024" name="Plant">
        <title>Genomic evolution and insights into agronomic trait innovations of Sesamum species.</title>
        <authorList>
            <person name="Miao H."/>
            <person name="Wang L."/>
            <person name="Qu L."/>
            <person name="Liu H."/>
            <person name="Sun Y."/>
            <person name="Le M."/>
            <person name="Wang Q."/>
            <person name="Wei S."/>
            <person name="Zheng Y."/>
            <person name="Lin W."/>
            <person name="Duan Y."/>
            <person name="Cao H."/>
            <person name="Xiong S."/>
            <person name="Wang X."/>
            <person name="Wei L."/>
            <person name="Li C."/>
            <person name="Ma Q."/>
            <person name="Ju M."/>
            <person name="Zhao R."/>
            <person name="Li G."/>
            <person name="Mu C."/>
            <person name="Tian Q."/>
            <person name="Mei H."/>
            <person name="Zhang T."/>
            <person name="Gao T."/>
            <person name="Zhang H."/>
        </authorList>
    </citation>
    <scope>NUCLEOTIDE SEQUENCE</scope>
    <source>
        <strain evidence="1">KEN1</strain>
    </source>
</reference>
<comment type="caution">
    <text evidence="1">The sequence shown here is derived from an EMBL/GenBank/DDBJ whole genome shotgun (WGS) entry which is preliminary data.</text>
</comment>